<keyword evidence="2" id="KW-1185">Reference proteome</keyword>
<proteinExistence type="predicted"/>
<name>A0A8T0F5R7_ARGBR</name>
<protein>
    <submittedName>
        <fullName evidence="1">Uncharacterized protein</fullName>
    </submittedName>
</protein>
<reference evidence="1" key="1">
    <citation type="journal article" date="2020" name="bioRxiv">
        <title>Chromosome-level reference genome of the European wasp spider Argiope bruennichi: a resource for studies on range expansion and evolutionary adaptation.</title>
        <authorList>
            <person name="Sheffer M.M."/>
            <person name="Hoppe A."/>
            <person name="Krehenwinkel H."/>
            <person name="Uhl G."/>
            <person name="Kuss A.W."/>
            <person name="Jensen L."/>
            <person name="Jensen C."/>
            <person name="Gillespie R.G."/>
            <person name="Hoff K.J."/>
            <person name="Prost S."/>
        </authorList>
    </citation>
    <scope>NUCLEOTIDE SEQUENCE</scope>
</reference>
<dbReference type="EMBL" id="JABXBU010000015">
    <property type="protein sequence ID" value="KAF8786546.1"/>
    <property type="molecule type" value="Genomic_DNA"/>
</dbReference>
<evidence type="ECO:0000313" key="2">
    <source>
        <dbReference type="Proteomes" id="UP000807504"/>
    </source>
</evidence>
<dbReference type="Proteomes" id="UP000807504">
    <property type="component" value="Unassembled WGS sequence"/>
</dbReference>
<reference evidence="1" key="2">
    <citation type="submission" date="2020-06" db="EMBL/GenBank/DDBJ databases">
        <authorList>
            <person name="Sheffer M."/>
        </authorList>
    </citation>
    <scope>NUCLEOTIDE SEQUENCE</scope>
</reference>
<evidence type="ECO:0000313" key="1">
    <source>
        <dbReference type="EMBL" id="KAF8786546.1"/>
    </source>
</evidence>
<comment type="caution">
    <text evidence="1">The sequence shown here is derived from an EMBL/GenBank/DDBJ whole genome shotgun (WGS) entry which is preliminary data.</text>
</comment>
<organism evidence="1 2">
    <name type="scientific">Argiope bruennichi</name>
    <name type="common">Wasp spider</name>
    <name type="synonym">Aranea bruennichi</name>
    <dbReference type="NCBI Taxonomy" id="94029"/>
    <lineage>
        <taxon>Eukaryota</taxon>
        <taxon>Metazoa</taxon>
        <taxon>Ecdysozoa</taxon>
        <taxon>Arthropoda</taxon>
        <taxon>Chelicerata</taxon>
        <taxon>Arachnida</taxon>
        <taxon>Araneae</taxon>
        <taxon>Araneomorphae</taxon>
        <taxon>Entelegynae</taxon>
        <taxon>Araneoidea</taxon>
        <taxon>Araneidae</taxon>
        <taxon>Argiope</taxon>
    </lineage>
</organism>
<accession>A0A8T0F5R7</accession>
<sequence>MRNSADPTAPAKPDSSFLGSVMEGLMTMKIPTVDELYQIYLTEDLTPKTIFKYINLLKANEIDFPERKDEIQELIAKYEESLELITAGEDIRKGKMHSTSNTTIVHTNPHPPVQALTTNKAVTEGSSR</sequence>
<dbReference type="AlphaFoldDB" id="A0A8T0F5R7"/>
<gene>
    <name evidence="1" type="ORF">HNY73_008244</name>
</gene>